<dbReference type="CDD" id="cd00303">
    <property type="entry name" value="retropepsin_like"/>
    <property type="match status" value="1"/>
</dbReference>
<name>B4IQV7_DROPE</name>
<dbReference type="Pfam" id="PF13650">
    <property type="entry name" value="Asp_protease_2"/>
    <property type="match status" value="1"/>
</dbReference>
<dbReference type="InterPro" id="IPR005312">
    <property type="entry name" value="DUF1759"/>
</dbReference>
<dbReference type="PANTHER" id="PTHR47331">
    <property type="entry name" value="PHD-TYPE DOMAIN-CONTAINING PROTEIN"/>
    <property type="match status" value="1"/>
</dbReference>
<sequence length="629" mass="68832">MPTVEEKSRKTFKRVSSLSLTHPPSSNGSVTTPTSSRPAPAEQGPTTSRAHTPHAFEAWLLPSGVPRTVPSTMGASSAQSKFALAASRLTRFDQKLSAPDASTPARSLSQVHREQLRSLWAKVDAEFAACSVTMAEEDPEGVADVQEMYDDCYAVYSQCLAELNDQLEPPTVPHTPQLAVQVPTPGGCHLPPCDTEVFSGDYQQWPTFRDLFNAIYIENPRLAPEEKLFHLNKKTSGEAHDIVAQAPLTNEGFASAWNALRDRFQNKRLILKAQLKILFSLPQIRTESAAALKELHRAVHKCLTTLTHSEVSTDSVFADGVLVYLISAKLPKTTLELWQQSTQRSQSYIYQNHCANTSSSEAQPNIQSYFASGTSAVLLGTAIVNICHLGKTFHARALIDSGSEATFITERLVDMIKLPLQRIPAQVSGLNNAVSAQSKKLCSFSIRSPTKPGLQLNATAYVIPELAANIPSHPISQGFLRDLPNLSWADPTFYESSQIDVLIGADILPSIQLSGSLTNICGSLLGQETIFGWVLTGPVPQRDSELSLSTSIAGTAWLTNTPARTATRYSTYPRLVVQPAQPREHRRHLNQTMPNAALVVQPAQPRLYRRHLHRLTTNDTIVSPRAAPS</sequence>
<protein>
    <submittedName>
        <fullName evidence="2">GL13155</fullName>
    </submittedName>
</protein>
<feature type="region of interest" description="Disordered" evidence="1">
    <location>
        <begin position="1"/>
        <end position="50"/>
    </location>
</feature>
<keyword evidence="3" id="KW-1185">Reference proteome</keyword>
<feature type="compositionally biased region" description="Polar residues" evidence="1">
    <location>
        <begin position="14"/>
        <end position="37"/>
    </location>
</feature>
<evidence type="ECO:0000313" key="3">
    <source>
        <dbReference type="Proteomes" id="UP000008744"/>
    </source>
</evidence>
<evidence type="ECO:0000256" key="1">
    <source>
        <dbReference type="SAM" id="MobiDB-lite"/>
    </source>
</evidence>
<dbReference type="eggNOG" id="ENOG502SW8X">
    <property type="taxonomic scope" value="Eukaryota"/>
</dbReference>
<dbReference type="AlphaFoldDB" id="B4IQV7"/>
<dbReference type="Pfam" id="PF03564">
    <property type="entry name" value="DUF1759"/>
    <property type="match status" value="1"/>
</dbReference>
<dbReference type="OMA" id="HTHREWE"/>
<dbReference type="HOGENOM" id="CLU_434959_0_0_1"/>
<organism evidence="3">
    <name type="scientific">Drosophila persimilis</name>
    <name type="common">Fruit fly</name>
    <dbReference type="NCBI Taxonomy" id="7234"/>
    <lineage>
        <taxon>Eukaryota</taxon>
        <taxon>Metazoa</taxon>
        <taxon>Ecdysozoa</taxon>
        <taxon>Arthropoda</taxon>
        <taxon>Hexapoda</taxon>
        <taxon>Insecta</taxon>
        <taxon>Pterygota</taxon>
        <taxon>Neoptera</taxon>
        <taxon>Endopterygota</taxon>
        <taxon>Diptera</taxon>
        <taxon>Brachycera</taxon>
        <taxon>Muscomorpha</taxon>
        <taxon>Ephydroidea</taxon>
        <taxon>Drosophilidae</taxon>
        <taxon>Drosophila</taxon>
        <taxon>Sophophora</taxon>
    </lineage>
</organism>
<dbReference type="InterPro" id="IPR021109">
    <property type="entry name" value="Peptidase_aspartic_dom_sf"/>
</dbReference>
<accession>B4IQV7</accession>
<dbReference type="Proteomes" id="UP000008744">
    <property type="component" value="Unassembled WGS sequence"/>
</dbReference>
<evidence type="ECO:0000313" key="2">
    <source>
        <dbReference type="EMBL" id="EDW38652.1"/>
    </source>
</evidence>
<dbReference type="EMBL" id="CH689748">
    <property type="protein sequence ID" value="EDW38652.1"/>
    <property type="molecule type" value="Genomic_DNA"/>
</dbReference>
<dbReference type="Gene3D" id="2.40.70.10">
    <property type="entry name" value="Acid Proteases"/>
    <property type="match status" value="1"/>
</dbReference>
<proteinExistence type="predicted"/>
<reference evidence="2 3" key="1">
    <citation type="journal article" date="2007" name="Nature">
        <title>Evolution of genes and genomes on the Drosophila phylogeny.</title>
        <authorList>
            <consortium name="Drosophila 12 Genomes Consortium"/>
            <person name="Clark A.G."/>
            <person name="Eisen M.B."/>
            <person name="Smith D.R."/>
            <person name="Bergman C.M."/>
            <person name="Oliver B."/>
            <person name="Markow T.A."/>
            <person name="Kaufman T.C."/>
            <person name="Kellis M."/>
            <person name="Gelbart W."/>
            <person name="Iyer V.N."/>
            <person name="Pollard D.A."/>
            <person name="Sackton T.B."/>
            <person name="Larracuente A.M."/>
            <person name="Singh N.D."/>
            <person name="Abad J.P."/>
            <person name="Abt D.N."/>
            <person name="Adryan B."/>
            <person name="Aguade M."/>
            <person name="Akashi H."/>
            <person name="Anderson W.W."/>
            <person name="Aquadro C.F."/>
            <person name="Ardell D.H."/>
            <person name="Arguello R."/>
            <person name="Artieri C.G."/>
            <person name="Barbash D.A."/>
            <person name="Barker D."/>
            <person name="Barsanti P."/>
            <person name="Batterham P."/>
            <person name="Batzoglou S."/>
            <person name="Begun D."/>
            <person name="Bhutkar A."/>
            <person name="Blanco E."/>
            <person name="Bosak S.A."/>
            <person name="Bradley R.K."/>
            <person name="Brand A.D."/>
            <person name="Brent M.R."/>
            <person name="Brooks A.N."/>
            <person name="Brown R.H."/>
            <person name="Butlin R.K."/>
            <person name="Caggese C."/>
            <person name="Calvi B.R."/>
            <person name="Bernardo de Carvalho A."/>
            <person name="Caspi A."/>
            <person name="Castrezana S."/>
            <person name="Celniker S.E."/>
            <person name="Chang J.L."/>
            <person name="Chapple C."/>
            <person name="Chatterji S."/>
            <person name="Chinwalla A."/>
            <person name="Civetta A."/>
            <person name="Clifton S.W."/>
            <person name="Comeron J.M."/>
            <person name="Costello J.C."/>
            <person name="Coyne J.A."/>
            <person name="Daub J."/>
            <person name="David R.G."/>
            <person name="Delcher A.L."/>
            <person name="Delehaunty K."/>
            <person name="Do C.B."/>
            <person name="Ebling H."/>
            <person name="Edwards K."/>
            <person name="Eickbush T."/>
            <person name="Evans J.D."/>
            <person name="Filipski A."/>
            <person name="Findeiss S."/>
            <person name="Freyhult E."/>
            <person name="Fulton L."/>
            <person name="Fulton R."/>
            <person name="Garcia A.C."/>
            <person name="Gardiner A."/>
            <person name="Garfield D.A."/>
            <person name="Garvin B.E."/>
            <person name="Gibson G."/>
            <person name="Gilbert D."/>
            <person name="Gnerre S."/>
            <person name="Godfrey J."/>
            <person name="Good R."/>
            <person name="Gotea V."/>
            <person name="Gravely B."/>
            <person name="Greenberg A.J."/>
            <person name="Griffiths-Jones S."/>
            <person name="Gross S."/>
            <person name="Guigo R."/>
            <person name="Gustafson E.A."/>
            <person name="Haerty W."/>
            <person name="Hahn M.W."/>
            <person name="Halligan D.L."/>
            <person name="Halpern A.L."/>
            <person name="Halter G.M."/>
            <person name="Han M.V."/>
            <person name="Heger A."/>
            <person name="Hillier L."/>
            <person name="Hinrichs A.S."/>
            <person name="Holmes I."/>
            <person name="Hoskins R.A."/>
            <person name="Hubisz M.J."/>
            <person name="Hultmark D."/>
            <person name="Huntley M.A."/>
            <person name="Jaffe D.B."/>
            <person name="Jagadeeshan S."/>
            <person name="Jeck W.R."/>
            <person name="Johnson J."/>
            <person name="Jones C.D."/>
            <person name="Jordan W.C."/>
            <person name="Karpen G.H."/>
            <person name="Kataoka E."/>
            <person name="Keightley P.D."/>
            <person name="Kheradpour P."/>
            <person name="Kirkness E.F."/>
            <person name="Koerich L.B."/>
            <person name="Kristiansen K."/>
            <person name="Kudrna D."/>
            <person name="Kulathinal R.J."/>
            <person name="Kumar S."/>
            <person name="Kwok R."/>
            <person name="Lander E."/>
            <person name="Langley C.H."/>
            <person name="Lapoint R."/>
            <person name="Lazzaro B.P."/>
            <person name="Lee S.J."/>
            <person name="Levesque L."/>
            <person name="Li R."/>
            <person name="Lin C.F."/>
            <person name="Lin M.F."/>
            <person name="Lindblad-Toh K."/>
            <person name="Llopart A."/>
            <person name="Long M."/>
            <person name="Low L."/>
            <person name="Lozovsky E."/>
            <person name="Lu J."/>
            <person name="Luo M."/>
            <person name="Machado C.A."/>
            <person name="Makalowski W."/>
            <person name="Marzo M."/>
            <person name="Matsuda M."/>
            <person name="Matzkin L."/>
            <person name="McAllister B."/>
            <person name="McBride C.S."/>
            <person name="McKernan B."/>
            <person name="McKernan K."/>
            <person name="Mendez-Lago M."/>
            <person name="Minx P."/>
            <person name="Mollenhauer M.U."/>
            <person name="Montooth K."/>
            <person name="Mount S.M."/>
            <person name="Mu X."/>
            <person name="Myers E."/>
            <person name="Negre B."/>
            <person name="Newfeld S."/>
            <person name="Nielsen R."/>
            <person name="Noor M.A."/>
            <person name="O'Grady P."/>
            <person name="Pachter L."/>
            <person name="Papaceit M."/>
            <person name="Parisi M.J."/>
            <person name="Parisi M."/>
            <person name="Parts L."/>
            <person name="Pedersen J.S."/>
            <person name="Pesole G."/>
            <person name="Phillippy A.M."/>
            <person name="Ponting C.P."/>
            <person name="Pop M."/>
            <person name="Porcelli D."/>
            <person name="Powell J.R."/>
            <person name="Prohaska S."/>
            <person name="Pruitt K."/>
            <person name="Puig M."/>
            <person name="Quesneville H."/>
            <person name="Ram K.R."/>
            <person name="Rand D."/>
            <person name="Rasmussen M.D."/>
            <person name="Reed L.K."/>
            <person name="Reenan R."/>
            <person name="Reily A."/>
            <person name="Remington K.A."/>
            <person name="Rieger T.T."/>
            <person name="Ritchie M.G."/>
            <person name="Robin C."/>
            <person name="Rogers Y.H."/>
            <person name="Rohde C."/>
            <person name="Rozas J."/>
            <person name="Rubenfield M.J."/>
            <person name="Ruiz A."/>
            <person name="Russo S."/>
            <person name="Salzberg S.L."/>
            <person name="Sanchez-Gracia A."/>
            <person name="Saranga D.J."/>
            <person name="Sato H."/>
            <person name="Schaeffer S.W."/>
            <person name="Schatz M.C."/>
            <person name="Schlenke T."/>
            <person name="Schwartz R."/>
            <person name="Segarra C."/>
            <person name="Singh R.S."/>
            <person name="Sirot L."/>
            <person name="Sirota M."/>
            <person name="Sisneros N.B."/>
            <person name="Smith C.D."/>
            <person name="Smith T.F."/>
            <person name="Spieth J."/>
            <person name="Stage D.E."/>
            <person name="Stark A."/>
            <person name="Stephan W."/>
            <person name="Strausberg R.L."/>
            <person name="Strempel S."/>
            <person name="Sturgill D."/>
            <person name="Sutton G."/>
            <person name="Sutton G.G."/>
            <person name="Tao W."/>
            <person name="Teichmann S."/>
            <person name="Tobari Y.N."/>
            <person name="Tomimura Y."/>
            <person name="Tsolas J.M."/>
            <person name="Valente V.L."/>
            <person name="Venter E."/>
            <person name="Venter J.C."/>
            <person name="Vicario S."/>
            <person name="Vieira F.G."/>
            <person name="Vilella A.J."/>
            <person name="Villasante A."/>
            <person name="Walenz B."/>
            <person name="Wang J."/>
            <person name="Wasserman M."/>
            <person name="Watts T."/>
            <person name="Wilson D."/>
            <person name="Wilson R.K."/>
            <person name="Wing R.A."/>
            <person name="Wolfner M.F."/>
            <person name="Wong A."/>
            <person name="Wong G.K."/>
            <person name="Wu C.I."/>
            <person name="Wu G."/>
            <person name="Yamamoto D."/>
            <person name="Yang H.P."/>
            <person name="Yang S.P."/>
            <person name="Yorke J.A."/>
            <person name="Yoshida K."/>
            <person name="Zdobnov E."/>
            <person name="Zhang P."/>
            <person name="Zhang Y."/>
            <person name="Zimin A.V."/>
            <person name="Baldwin J."/>
            <person name="Abdouelleil A."/>
            <person name="Abdulkadir J."/>
            <person name="Abebe A."/>
            <person name="Abera B."/>
            <person name="Abreu J."/>
            <person name="Acer S.C."/>
            <person name="Aftuck L."/>
            <person name="Alexander A."/>
            <person name="An P."/>
            <person name="Anderson E."/>
            <person name="Anderson S."/>
            <person name="Arachi H."/>
            <person name="Azer M."/>
            <person name="Bachantsang P."/>
            <person name="Barry A."/>
            <person name="Bayul T."/>
            <person name="Berlin A."/>
            <person name="Bessette D."/>
            <person name="Bloom T."/>
            <person name="Blye J."/>
            <person name="Boguslavskiy L."/>
            <person name="Bonnet C."/>
            <person name="Boukhgalter B."/>
            <person name="Bourzgui I."/>
            <person name="Brown A."/>
            <person name="Cahill P."/>
            <person name="Channer S."/>
            <person name="Cheshatsang Y."/>
            <person name="Chuda L."/>
            <person name="Citroen M."/>
            <person name="Collymore A."/>
            <person name="Cooke P."/>
            <person name="Costello M."/>
            <person name="D'Aco K."/>
            <person name="Daza R."/>
            <person name="De Haan G."/>
            <person name="DeGray S."/>
            <person name="DeMaso C."/>
            <person name="Dhargay N."/>
            <person name="Dooley K."/>
            <person name="Dooley E."/>
            <person name="Doricent M."/>
            <person name="Dorje P."/>
            <person name="Dorjee K."/>
            <person name="Dupes A."/>
            <person name="Elong R."/>
            <person name="Falk J."/>
            <person name="Farina A."/>
            <person name="Faro S."/>
            <person name="Ferguson D."/>
            <person name="Fisher S."/>
            <person name="Foley C.D."/>
            <person name="Franke A."/>
            <person name="Friedrich D."/>
            <person name="Gadbois L."/>
            <person name="Gearin G."/>
            <person name="Gearin C.R."/>
            <person name="Giannoukos G."/>
            <person name="Goode T."/>
            <person name="Graham J."/>
            <person name="Grandbois E."/>
            <person name="Grewal S."/>
            <person name="Gyaltsen K."/>
            <person name="Hafez N."/>
            <person name="Hagos B."/>
            <person name="Hall J."/>
            <person name="Henson C."/>
            <person name="Hollinger A."/>
            <person name="Honan T."/>
            <person name="Huard M.D."/>
            <person name="Hughes L."/>
            <person name="Hurhula B."/>
            <person name="Husby M.E."/>
            <person name="Kamat A."/>
            <person name="Kanga B."/>
            <person name="Kashin S."/>
            <person name="Khazanovich D."/>
            <person name="Kisner P."/>
            <person name="Lance K."/>
            <person name="Lara M."/>
            <person name="Lee W."/>
            <person name="Lennon N."/>
            <person name="Letendre F."/>
            <person name="LeVine R."/>
            <person name="Lipovsky A."/>
            <person name="Liu X."/>
            <person name="Liu J."/>
            <person name="Liu S."/>
            <person name="Lokyitsang T."/>
            <person name="Lokyitsang Y."/>
            <person name="Lubonja R."/>
            <person name="Lui A."/>
            <person name="MacDonald P."/>
            <person name="Magnisalis V."/>
            <person name="Maru K."/>
            <person name="Matthews C."/>
            <person name="McCusker W."/>
            <person name="McDonough S."/>
            <person name="Mehta T."/>
            <person name="Meldrim J."/>
            <person name="Meneus L."/>
            <person name="Mihai O."/>
            <person name="Mihalev A."/>
            <person name="Mihova T."/>
            <person name="Mittelman R."/>
            <person name="Mlenga V."/>
            <person name="Montmayeur A."/>
            <person name="Mulrain L."/>
            <person name="Navidi A."/>
            <person name="Naylor J."/>
            <person name="Negash T."/>
            <person name="Nguyen T."/>
            <person name="Nguyen N."/>
            <person name="Nicol R."/>
            <person name="Norbu C."/>
            <person name="Norbu N."/>
            <person name="Novod N."/>
            <person name="O'Neill B."/>
            <person name="Osman S."/>
            <person name="Markiewicz E."/>
            <person name="Oyono O.L."/>
            <person name="Patti C."/>
            <person name="Phunkhang P."/>
            <person name="Pierre F."/>
            <person name="Priest M."/>
            <person name="Raghuraman S."/>
            <person name="Rege F."/>
            <person name="Reyes R."/>
            <person name="Rise C."/>
            <person name="Rogov P."/>
            <person name="Ross K."/>
            <person name="Ryan E."/>
            <person name="Settipalli S."/>
            <person name="Shea T."/>
            <person name="Sherpa N."/>
            <person name="Shi L."/>
            <person name="Shih D."/>
            <person name="Sparrow T."/>
            <person name="Spaulding J."/>
            <person name="Stalker J."/>
            <person name="Stange-Thomann N."/>
            <person name="Stavropoulos S."/>
            <person name="Stone C."/>
            <person name="Strader C."/>
            <person name="Tesfaye S."/>
            <person name="Thomson T."/>
            <person name="Thoulutsang Y."/>
            <person name="Thoulutsang D."/>
            <person name="Topham K."/>
            <person name="Topping I."/>
            <person name="Tsamla T."/>
            <person name="Vassiliev H."/>
            <person name="Vo A."/>
            <person name="Wangchuk T."/>
            <person name="Wangdi T."/>
            <person name="Weiand M."/>
            <person name="Wilkinson J."/>
            <person name="Wilson A."/>
            <person name="Yadav S."/>
            <person name="Young G."/>
            <person name="Yu Q."/>
            <person name="Zembek L."/>
            <person name="Zhong D."/>
            <person name="Zimmer A."/>
            <person name="Zwirko Z."/>
            <person name="Jaffe D.B."/>
            <person name="Alvarez P."/>
            <person name="Brockman W."/>
            <person name="Butler J."/>
            <person name="Chin C."/>
            <person name="Gnerre S."/>
            <person name="Grabherr M."/>
            <person name="Kleber M."/>
            <person name="Mauceli E."/>
            <person name="MacCallum I."/>
        </authorList>
    </citation>
    <scope>NUCLEOTIDE SEQUENCE [LARGE SCALE GENOMIC DNA]</scope>
    <source>
        <strain evidence="3">MSH-3 / Tucson 14011-0111.49</strain>
    </source>
</reference>
<gene>
    <name evidence="2" type="primary">Dper\GL13155</name>
    <name evidence="2" type="ORF">Dper_GL13155</name>
</gene>
<dbReference type="PANTHER" id="PTHR47331:SF5">
    <property type="entry name" value="RIBONUCLEASE H"/>
    <property type="match status" value="1"/>
</dbReference>
<dbReference type="PhylomeDB" id="B4IQV7"/>